<comment type="caution">
    <text evidence="1">The sequence shown here is derived from an EMBL/GenBank/DDBJ whole genome shotgun (WGS) entry which is preliminary data.</text>
</comment>
<evidence type="ECO:0000313" key="1">
    <source>
        <dbReference type="EMBL" id="MFG1706488.1"/>
    </source>
</evidence>
<organism evidence="1 2">
    <name type="scientific">Nonomuraea marmarensis</name>
    <dbReference type="NCBI Taxonomy" id="3351344"/>
    <lineage>
        <taxon>Bacteria</taxon>
        <taxon>Bacillati</taxon>
        <taxon>Actinomycetota</taxon>
        <taxon>Actinomycetes</taxon>
        <taxon>Streptosporangiales</taxon>
        <taxon>Streptosporangiaceae</taxon>
        <taxon>Nonomuraea</taxon>
    </lineage>
</organism>
<dbReference type="EMBL" id="JBICRM010000015">
    <property type="protein sequence ID" value="MFG1706488.1"/>
    <property type="molecule type" value="Genomic_DNA"/>
</dbReference>
<dbReference type="Proteomes" id="UP001603978">
    <property type="component" value="Unassembled WGS sequence"/>
</dbReference>
<reference evidence="1 2" key="1">
    <citation type="submission" date="2024-10" db="EMBL/GenBank/DDBJ databases">
        <authorList>
            <person name="Topkara A.R."/>
            <person name="Saygin H."/>
        </authorList>
    </citation>
    <scope>NUCLEOTIDE SEQUENCE [LARGE SCALE GENOMIC DNA]</scope>
    <source>
        <strain evidence="1 2">M3C6</strain>
    </source>
</reference>
<dbReference type="RefSeq" id="WP_393169377.1">
    <property type="nucleotide sequence ID" value="NZ_JBICRM010000015.1"/>
</dbReference>
<gene>
    <name evidence="1" type="ORF">ACFLIM_25165</name>
</gene>
<keyword evidence="2" id="KW-1185">Reference proteome</keyword>
<accession>A0ABW7AGL2</accession>
<evidence type="ECO:0000313" key="2">
    <source>
        <dbReference type="Proteomes" id="UP001603978"/>
    </source>
</evidence>
<sequence>MTHSNAPALVPFDADRATLTAYLDEYPAWQRLNIPNGRPYLKWRIRPDVAVERYGFHPMATAITLPKNDGYWADDEQLCITAAYTINSVELRAPDESSILIERLAAIYQLADPGGPIALLASGQVEPE</sequence>
<protein>
    <submittedName>
        <fullName evidence="1">Uncharacterized protein</fullName>
    </submittedName>
</protein>
<proteinExistence type="predicted"/>
<name>A0ABW7AGL2_9ACTN</name>